<dbReference type="InterPro" id="IPR011990">
    <property type="entry name" value="TPR-like_helical_dom_sf"/>
</dbReference>
<name>A0A2J6RP27_HYAVF</name>
<dbReference type="SUPFAM" id="SSF52540">
    <property type="entry name" value="P-loop containing nucleoside triphosphate hydrolases"/>
    <property type="match status" value="1"/>
</dbReference>
<dbReference type="InterPro" id="IPR027417">
    <property type="entry name" value="P-loop_NTPase"/>
</dbReference>
<dbReference type="Proteomes" id="UP000235786">
    <property type="component" value="Unassembled WGS sequence"/>
</dbReference>
<proteinExistence type="predicted"/>
<dbReference type="EMBL" id="KZ613945">
    <property type="protein sequence ID" value="PMD40275.1"/>
    <property type="molecule type" value="Genomic_DNA"/>
</dbReference>
<dbReference type="Gene3D" id="1.25.40.10">
    <property type="entry name" value="Tetratricopeptide repeat domain"/>
    <property type="match status" value="2"/>
</dbReference>
<dbReference type="OrthoDB" id="626167at2759"/>
<dbReference type="SUPFAM" id="SSF48452">
    <property type="entry name" value="TPR-like"/>
    <property type="match status" value="2"/>
</dbReference>
<evidence type="ECO:0000313" key="2">
    <source>
        <dbReference type="Proteomes" id="UP000235786"/>
    </source>
</evidence>
<protein>
    <submittedName>
        <fullName evidence="1">Uncharacterized protein</fullName>
    </submittedName>
</protein>
<dbReference type="Gene3D" id="3.40.50.300">
    <property type="entry name" value="P-loop containing nucleotide triphosphate hydrolases"/>
    <property type="match status" value="1"/>
</dbReference>
<gene>
    <name evidence="1" type="ORF">L207DRAFT_582490</name>
</gene>
<organism evidence="1 2">
    <name type="scientific">Hyaloscypha variabilis (strain UAMH 11265 / GT02V1 / F)</name>
    <name type="common">Meliniomyces variabilis</name>
    <dbReference type="NCBI Taxonomy" id="1149755"/>
    <lineage>
        <taxon>Eukaryota</taxon>
        <taxon>Fungi</taxon>
        <taxon>Dikarya</taxon>
        <taxon>Ascomycota</taxon>
        <taxon>Pezizomycotina</taxon>
        <taxon>Leotiomycetes</taxon>
        <taxon>Helotiales</taxon>
        <taxon>Hyaloscyphaceae</taxon>
        <taxon>Hyaloscypha</taxon>
        <taxon>Hyaloscypha variabilis</taxon>
    </lineage>
</organism>
<sequence length="1092" mass="122322">MADPLTVLGAAAAAAQLAEQAYSLVRFFSSLYGKIKDAPELTRLRLAHVEQLQSVSDLIKKTKPLQTREVHAILVACLATTEDLNKILANISSKEKGLLKRTLQSVKAVHRDDKILILLDRIEKQKSLLALCIHQLDAAQLETLSIEVSEIRTELGNTAIVINDTAEHVKTLVDITPAIADQVQELSQNVPGLLGRIQDDLKKIIVSSQVSANEELLQKEKPQRNDPEMPIAPKSLIYRRFFLWSFVFFVILELVGYPLLGQADLVHNLVHPHTLKLYEVPGQRAKNFVGREEILARIRTGLSSPSSYGPKIVVIRAMGGQGKTQVALEYCRRSRNAFDIFWLDATSESDLKTDFALLSHVLDPSTGPDLETEARVSNVRRALASQKSPWLIVFDNYDDPASYNILKFIPDNKLGMVIITSRHKDTESLAAKGNRIELTGLNATEANRLLLLESELNQAANISWDHSASIVHRLGYHPLAIAQAGAYINMRNLDLKDFLAVYNEQKAMILKDTTPLMSGYWKKSAESSQEIPMSVFTTCELSIQQLLVLEDTEHRNLPDLLTMFAFLGPRTITERLVKAHSRPHDPEQMHCVTHGYAYVKVESMEQICPNRAFEATSLLHSFPVCHHRQQSGDWNSRSINKPTQLNASEPDLTVPTNGPGAFFRHQGKKWDSSSFHEALLVFRRLSLAEFSVPSSKEGSIQVSLHPLIRDWLRLRTSRDDRQKYSSIAATCVYRYLAGTRNWAGYQMTLSEKLQVIEHIQAYATNMAEYGAGQPLDTFRIPIYDWDCNTGRPAYEFGKIMHQNGHYKASEEWFRMSLSQRLQYFGADAPTTLASQSSLAGALYSQGKHAEAKQIYLHVIQGNEQSLGSEHPETLLSKMNLAPLLTNEGNYEAAEAIYRLVIASYERVLGTYDPNTIIAMGGLGLVLNVIGKFEEAKDLNNGTLTLAAIVFGKSHHRTLATMDYLGLSLIGLGQFEDAETVLQDSLMLRAREYGIQHPDTVTCMNYLSTALQRQGKHTLPTKLHAQLLEIENAPPLLAISQFIAYEFSWNASLYPSININSAYRPGPPENIYRYFPEWRIFPLSNILGATIGL</sequence>
<evidence type="ECO:0000313" key="1">
    <source>
        <dbReference type="EMBL" id="PMD40275.1"/>
    </source>
</evidence>
<dbReference type="PANTHER" id="PTHR46082:SF6">
    <property type="entry name" value="AAA+ ATPASE DOMAIN-CONTAINING PROTEIN-RELATED"/>
    <property type="match status" value="1"/>
</dbReference>
<dbReference type="InterPro" id="IPR053137">
    <property type="entry name" value="NLR-like"/>
</dbReference>
<dbReference type="Pfam" id="PF13374">
    <property type="entry name" value="TPR_10"/>
    <property type="match status" value="1"/>
</dbReference>
<dbReference type="Pfam" id="PF13424">
    <property type="entry name" value="TPR_12"/>
    <property type="match status" value="2"/>
</dbReference>
<reference evidence="1 2" key="1">
    <citation type="submission" date="2016-04" db="EMBL/GenBank/DDBJ databases">
        <title>A degradative enzymes factory behind the ericoid mycorrhizal symbiosis.</title>
        <authorList>
            <consortium name="DOE Joint Genome Institute"/>
            <person name="Martino E."/>
            <person name="Morin E."/>
            <person name="Grelet G."/>
            <person name="Kuo A."/>
            <person name="Kohler A."/>
            <person name="Daghino S."/>
            <person name="Barry K."/>
            <person name="Choi C."/>
            <person name="Cichocki N."/>
            <person name="Clum A."/>
            <person name="Copeland A."/>
            <person name="Hainaut M."/>
            <person name="Haridas S."/>
            <person name="Labutti K."/>
            <person name="Lindquist E."/>
            <person name="Lipzen A."/>
            <person name="Khouja H.-R."/>
            <person name="Murat C."/>
            <person name="Ohm R."/>
            <person name="Olson A."/>
            <person name="Spatafora J."/>
            <person name="Veneault-Fourrey C."/>
            <person name="Henrissat B."/>
            <person name="Grigoriev I."/>
            <person name="Martin F."/>
            <person name="Perotto S."/>
        </authorList>
    </citation>
    <scope>NUCLEOTIDE SEQUENCE [LARGE SCALE GENOMIC DNA]</scope>
    <source>
        <strain evidence="1 2">F</strain>
    </source>
</reference>
<accession>A0A2J6RP27</accession>
<dbReference type="PANTHER" id="PTHR46082">
    <property type="entry name" value="ATP/GTP-BINDING PROTEIN-RELATED"/>
    <property type="match status" value="1"/>
</dbReference>
<dbReference type="AlphaFoldDB" id="A0A2J6RP27"/>
<dbReference type="GO" id="GO:0043531">
    <property type="term" value="F:ADP binding"/>
    <property type="evidence" value="ECO:0007669"/>
    <property type="project" value="InterPro"/>
</dbReference>
<keyword evidence="2" id="KW-1185">Reference proteome</keyword>
<dbReference type="STRING" id="1149755.A0A2J6RP27"/>